<gene>
    <name evidence="3" type="ORF">S01H4_39790</name>
</gene>
<dbReference type="AlphaFoldDB" id="X1D1S9"/>
<keyword evidence="2" id="KW-0812">Transmembrane</keyword>
<protein>
    <submittedName>
        <fullName evidence="3">Uncharacterized protein</fullName>
    </submittedName>
</protein>
<evidence type="ECO:0000313" key="3">
    <source>
        <dbReference type="EMBL" id="GAH02210.1"/>
    </source>
</evidence>
<name>X1D1S9_9ZZZZ</name>
<organism evidence="3">
    <name type="scientific">marine sediment metagenome</name>
    <dbReference type="NCBI Taxonomy" id="412755"/>
    <lineage>
        <taxon>unclassified sequences</taxon>
        <taxon>metagenomes</taxon>
        <taxon>ecological metagenomes</taxon>
    </lineage>
</organism>
<keyword evidence="2" id="KW-0472">Membrane</keyword>
<feature type="region of interest" description="Disordered" evidence="1">
    <location>
        <begin position="203"/>
        <end position="239"/>
    </location>
</feature>
<evidence type="ECO:0000256" key="1">
    <source>
        <dbReference type="SAM" id="MobiDB-lite"/>
    </source>
</evidence>
<proteinExistence type="predicted"/>
<accession>X1D1S9</accession>
<sequence>MSENIRGTIFFTPQNKEVLISISLNDIVHGTTLSGATIEVGFEGQSYLFHESITSGVYAITFNDTMLAGVEPDKTYTVGIKVIKTNYTTEEFTLSLDIGLPVDPLLGIPYLYWLIIGATASVALGIYGTTKYIKYKRIPEFIKKLNKVKKAIKSKKSISESLATETKMEYMLESLGDRWEKLGISLEEILGIKVKKLGEIKKESIEAEEKPPEPEKEITEIEEKPPESEKEYPEVAEEP</sequence>
<feature type="transmembrane region" description="Helical" evidence="2">
    <location>
        <begin position="110"/>
        <end position="128"/>
    </location>
</feature>
<reference evidence="3" key="1">
    <citation type="journal article" date="2014" name="Front. Microbiol.">
        <title>High frequency of phylogenetically diverse reductive dehalogenase-homologous genes in deep subseafloor sedimentary metagenomes.</title>
        <authorList>
            <person name="Kawai M."/>
            <person name="Futagami T."/>
            <person name="Toyoda A."/>
            <person name="Takaki Y."/>
            <person name="Nishi S."/>
            <person name="Hori S."/>
            <person name="Arai W."/>
            <person name="Tsubouchi T."/>
            <person name="Morono Y."/>
            <person name="Uchiyama I."/>
            <person name="Ito T."/>
            <person name="Fujiyama A."/>
            <person name="Inagaki F."/>
            <person name="Takami H."/>
        </authorList>
    </citation>
    <scope>NUCLEOTIDE SEQUENCE</scope>
    <source>
        <strain evidence="3">Expedition CK06-06</strain>
    </source>
</reference>
<evidence type="ECO:0000256" key="2">
    <source>
        <dbReference type="SAM" id="Phobius"/>
    </source>
</evidence>
<feature type="non-terminal residue" evidence="3">
    <location>
        <position position="239"/>
    </location>
</feature>
<comment type="caution">
    <text evidence="3">The sequence shown here is derived from an EMBL/GenBank/DDBJ whole genome shotgun (WGS) entry which is preliminary data.</text>
</comment>
<feature type="compositionally biased region" description="Basic and acidic residues" evidence="1">
    <location>
        <begin position="203"/>
        <end position="233"/>
    </location>
</feature>
<keyword evidence="2" id="KW-1133">Transmembrane helix</keyword>
<dbReference type="EMBL" id="BART01021598">
    <property type="protein sequence ID" value="GAH02210.1"/>
    <property type="molecule type" value="Genomic_DNA"/>
</dbReference>